<evidence type="ECO:0000313" key="4">
    <source>
        <dbReference type="Proteomes" id="UP000668403"/>
    </source>
</evidence>
<evidence type="ECO:0000259" key="2">
    <source>
        <dbReference type="Pfam" id="PF01261"/>
    </source>
</evidence>
<sequence>MISAPRIAAAPISWGVIEVPDWGVQLPPDRVLREMVELGVQATEFGPEGFLPAEPVERARVLDDVGLTAVGGFFPTVLHDRDADPLPAIERELEAYVAAEAGVLVLSAITGAAGYEQKPQLGDDEWDTLIANLDRALVAAERVGVVATLHPHLGTVVEAPAEVRRVVDRSRIGFCLDTGHLTIGGGDPLAFVEAHADRVTHVHLKDVSSAIADRVQSGEISYREGVRQGMYRPLGAGDARVAEIIAALRRVGYAGWYVLEQDTVLESEADAARALADARIGVELIRREVGR</sequence>
<dbReference type="Pfam" id="PF01261">
    <property type="entry name" value="AP_endonuc_2"/>
    <property type="match status" value="1"/>
</dbReference>
<feature type="domain" description="Xylose isomerase-like TIM barrel" evidence="2">
    <location>
        <begin position="36"/>
        <end position="272"/>
    </location>
</feature>
<dbReference type="SUPFAM" id="SSF51658">
    <property type="entry name" value="Xylose isomerase-like"/>
    <property type="match status" value="1"/>
</dbReference>
<dbReference type="RefSeq" id="WP_208237853.1">
    <property type="nucleotide sequence ID" value="NZ_BAAAQU010000001.1"/>
</dbReference>
<dbReference type="EMBL" id="JAGFBF010000004">
    <property type="protein sequence ID" value="MBO2989541.1"/>
    <property type="molecule type" value="Genomic_DNA"/>
</dbReference>
<accession>A0A939QKF3</accession>
<reference evidence="3" key="1">
    <citation type="submission" date="2021-03" db="EMBL/GenBank/DDBJ databases">
        <title>Leucobacter chromiisoli sp. nov., isolated from chromium-containing soil of chemical plant.</title>
        <authorList>
            <person name="Xu Z."/>
        </authorList>
    </citation>
    <scope>NUCLEOTIDE SEQUENCE</scope>
    <source>
        <strain evidence="3">K 70/01</strain>
    </source>
</reference>
<dbReference type="Proteomes" id="UP000668403">
    <property type="component" value="Unassembled WGS sequence"/>
</dbReference>
<keyword evidence="1" id="KW-0119">Carbohydrate metabolism</keyword>
<dbReference type="InterPro" id="IPR050312">
    <property type="entry name" value="IolE/XylAMocC-like"/>
</dbReference>
<organism evidence="3 4">
    <name type="scientific">Leucobacter tardus</name>
    <dbReference type="NCBI Taxonomy" id="501483"/>
    <lineage>
        <taxon>Bacteria</taxon>
        <taxon>Bacillati</taxon>
        <taxon>Actinomycetota</taxon>
        <taxon>Actinomycetes</taxon>
        <taxon>Micrococcales</taxon>
        <taxon>Microbacteriaceae</taxon>
        <taxon>Leucobacter</taxon>
    </lineage>
</organism>
<dbReference type="PANTHER" id="PTHR12110">
    <property type="entry name" value="HYDROXYPYRUVATE ISOMERASE"/>
    <property type="match status" value="1"/>
</dbReference>
<dbReference type="InterPro" id="IPR036237">
    <property type="entry name" value="Xyl_isomerase-like_sf"/>
</dbReference>
<keyword evidence="4" id="KW-1185">Reference proteome</keyword>
<protein>
    <submittedName>
        <fullName evidence="3">TIM barrel protein</fullName>
    </submittedName>
</protein>
<dbReference type="AlphaFoldDB" id="A0A939QKF3"/>
<dbReference type="PANTHER" id="PTHR12110:SF41">
    <property type="entry name" value="INOSOSE DEHYDRATASE"/>
    <property type="match status" value="1"/>
</dbReference>
<dbReference type="InterPro" id="IPR013022">
    <property type="entry name" value="Xyl_isomerase-like_TIM-brl"/>
</dbReference>
<comment type="caution">
    <text evidence="3">The sequence shown here is derived from an EMBL/GenBank/DDBJ whole genome shotgun (WGS) entry which is preliminary data.</text>
</comment>
<evidence type="ECO:0000313" key="3">
    <source>
        <dbReference type="EMBL" id="MBO2989541.1"/>
    </source>
</evidence>
<proteinExistence type="predicted"/>
<gene>
    <name evidence="3" type="ORF">J4H85_05980</name>
</gene>
<name>A0A939QKF3_9MICO</name>
<dbReference type="Gene3D" id="3.20.20.150">
    <property type="entry name" value="Divalent-metal-dependent TIM barrel enzymes"/>
    <property type="match status" value="1"/>
</dbReference>
<evidence type="ECO:0000256" key="1">
    <source>
        <dbReference type="ARBA" id="ARBA00023277"/>
    </source>
</evidence>